<dbReference type="Pfam" id="PF15963">
    <property type="entry name" value="Myb_DNA-bind_7"/>
    <property type="match status" value="1"/>
</dbReference>
<feature type="domain" description="Myb-like" evidence="2">
    <location>
        <begin position="467"/>
        <end position="515"/>
    </location>
</feature>
<feature type="compositionally biased region" description="Basic and acidic residues" evidence="1">
    <location>
        <begin position="665"/>
        <end position="674"/>
    </location>
</feature>
<protein>
    <recommendedName>
        <fullName evidence="2">Myb-like domain-containing protein</fullName>
    </recommendedName>
</protein>
<name>A0ABR0KLB7_9EURO</name>
<feature type="compositionally biased region" description="Polar residues" evidence="1">
    <location>
        <begin position="78"/>
        <end position="101"/>
    </location>
</feature>
<dbReference type="Gene3D" id="1.20.58.1880">
    <property type="match status" value="1"/>
</dbReference>
<feature type="region of interest" description="Disordered" evidence="1">
    <location>
        <begin position="1"/>
        <end position="339"/>
    </location>
</feature>
<keyword evidence="4" id="KW-1185">Reference proteome</keyword>
<dbReference type="InterPro" id="IPR039467">
    <property type="entry name" value="TFIIIB_B''_Myb"/>
</dbReference>
<feature type="compositionally biased region" description="Low complexity" evidence="1">
    <location>
        <begin position="7"/>
        <end position="19"/>
    </location>
</feature>
<sequence length="685" mass="74602">MSSFSSVIKKPGAKVAPKVAPRRNIVRKVPQSQSNSNPTPPVASEQPVNAAEPETSQIPPEASVEVTGARVADDVEHQTQPVEHSARQDNVAQTQNNNPTEPSADPTAPDLTQAPIPNWPAQKRRPESNSVTPKPSEYVPTTTSQAPRPTSSASDGQAEQAGANRGSLSTSRSAASPETPRPRSKRKQPPRGSAKVILAQPAVLTPPTTQPSRSPTQERRPSEVSQRAPPTASQRSEAEEALDRINAQLQKVGDIAAGIVRSTPAPETSPPDAEGTPEQTADGPRPRKRRKKNNAGPQTIQDQAAEVVANAIGHSELAPHRRRNATPEDAEEHQIEEESTTMFDLCDEKHKYGKTSEIEKQMKANWQEILKRRKEDAAERLARSLVGRRGKNKMQIPEDTGNGSMGEVPNLVIQDGQIVVSSREIDRQAATTTVANAVLEDEVRDDTDIYKRINSSTVGPSRSQIAPGQQWDDLNTDLFYQGLKMFGTDFKMISNMIPGKNRRQVKLKYNAEERSNWAKVQRCLSQKQEVNLETYATMTGLEFGSVSDVYKTMEDDEKQLREEDERRRREEGIISQQQDEDGTGEADVPLPSIEGQDSEAAAAAADADGQPVASGERQSTTAVSRVGSTTTGRHTAQPQATKKKQQSRKSTTTSKRGRQANAKNKGFEGVEERLGNATEVGIPGA</sequence>
<feature type="compositionally biased region" description="Polar residues" evidence="1">
    <location>
        <begin position="166"/>
        <end position="176"/>
    </location>
</feature>
<dbReference type="SMART" id="SM00717">
    <property type="entry name" value="SANT"/>
    <property type="match status" value="1"/>
</dbReference>
<dbReference type="Proteomes" id="UP001345013">
    <property type="component" value="Unassembled WGS sequence"/>
</dbReference>
<proteinExistence type="predicted"/>
<evidence type="ECO:0000256" key="1">
    <source>
        <dbReference type="SAM" id="MobiDB-lite"/>
    </source>
</evidence>
<dbReference type="PANTHER" id="PTHR22929">
    <property type="entry name" value="RNA POLYMERASE III TRANSCRIPTION INITIATION FACTOR B"/>
    <property type="match status" value="1"/>
</dbReference>
<feature type="compositionally biased region" description="Polar residues" evidence="1">
    <location>
        <begin position="616"/>
        <end position="634"/>
    </location>
</feature>
<feature type="compositionally biased region" description="Acidic residues" evidence="1">
    <location>
        <begin position="328"/>
        <end position="339"/>
    </location>
</feature>
<feature type="region of interest" description="Disordered" evidence="1">
    <location>
        <begin position="555"/>
        <end position="685"/>
    </location>
</feature>
<reference evidence="3 4" key="1">
    <citation type="submission" date="2023-08" db="EMBL/GenBank/DDBJ databases">
        <title>Black Yeasts Isolated from many extreme environments.</title>
        <authorList>
            <person name="Coleine C."/>
            <person name="Stajich J.E."/>
            <person name="Selbmann L."/>
        </authorList>
    </citation>
    <scope>NUCLEOTIDE SEQUENCE [LARGE SCALE GENOMIC DNA]</scope>
    <source>
        <strain evidence="3 4">CCFEE 5885</strain>
    </source>
</reference>
<dbReference type="SUPFAM" id="SSF46689">
    <property type="entry name" value="Homeodomain-like"/>
    <property type="match status" value="1"/>
</dbReference>
<dbReference type="InterPro" id="IPR001005">
    <property type="entry name" value="SANT/Myb"/>
</dbReference>
<evidence type="ECO:0000313" key="4">
    <source>
        <dbReference type="Proteomes" id="UP001345013"/>
    </source>
</evidence>
<dbReference type="EMBL" id="JAVRRG010000015">
    <property type="protein sequence ID" value="KAK5098134.1"/>
    <property type="molecule type" value="Genomic_DNA"/>
</dbReference>
<dbReference type="CDD" id="cd00167">
    <property type="entry name" value="SANT"/>
    <property type="match status" value="1"/>
</dbReference>
<comment type="caution">
    <text evidence="3">The sequence shown here is derived from an EMBL/GenBank/DDBJ whole genome shotgun (WGS) entry which is preliminary data.</text>
</comment>
<organism evidence="3 4">
    <name type="scientific">Lithohypha guttulata</name>
    <dbReference type="NCBI Taxonomy" id="1690604"/>
    <lineage>
        <taxon>Eukaryota</taxon>
        <taxon>Fungi</taxon>
        <taxon>Dikarya</taxon>
        <taxon>Ascomycota</taxon>
        <taxon>Pezizomycotina</taxon>
        <taxon>Eurotiomycetes</taxon>
        <taxon>Chaetothyriomycetidae</taxon>
        <taxon>Chaetothyriales</taxon>
        <taxon>Trichomeriaceae</taxon>
        <taxon>Lithohypha</taxon>
    </lineage>
</organism>
<dbReference type="PANTHER" id="PTHR22929:SF0">
    <property type="entry name" value="TRANSCRIPTION FACTOR TFIIIB COMPONENT B'' HOMOLOG"/>
    <property type="match status" value="1"/>
</dbReference>
<feature type="compositionally biased region" description="Polar residues" evidence="1">
    <location>
        <begin position="128"/>
        <end position="157"/>
    </location>
</feature>
<evidence type="ECO:0000313" key="3">
    <source>
        <dbReference type="EMBL" id="KAK5098134.1"/>
    </source>
</evidence>
<evidence type="ECO:0000259" key="2">
    <source>
        <dbReference type="SMART" id="SM00717"/>
    </source>
</evidence>
<feature type="compositionally biased region" description="Basic and acidic residues" evidence="1">
    <location>
        <begin position="558"/>
        <end position="572"/>
    </location>
</feature>
<dbReference type="InterPro" id="IPR009057">
    <property type="entry name" value="Homeodomain-like_sf"/>
</dbReference>
<gene>
    <name evidence="3" type="ORF">LTR24_001956</name>
</gene>
<feature type="compositionally biased region" description="Low complexity" evidence="1">
    <location>
        <begin position="205"/>
        <end position="215"/>
    </location>
</feature>
<accession>A0ABR0KLB7</accession>